<evidence type="ECO:0000256" key="5">
    <source>
        <dbReference type="ARBA" id="ARBA00022840"/>
    </source>
</evidence>
<dbReference type="EMBL" id="MHRT01000005">
    <property type="protein sequence ID" value="OHA29243.1"/>
    <property type="molecule type" value="Genomic_DNA"/>
</dbReference>
<dbReference type="NCBIfam" id="TIGR00233">
    <property type="entry name" value="trpS"/>
    <property type="match status" value="1"/>
</dbReference>
<dbReference type="GO" id="GO:0006436">
    <property type="term" value="P:tryptophanyl-tRNA aminoacylation"/>
    <property type="evidence" value="ECO:0007669"/>
    <property type="project" value="UniProtKB-UniRule"/>
</dbReference>
<keyword evidence="5 10" id="KW-0067">ATP-binding</keyword>
<evidence type="ECO:0000256" key="4">
    <source>
        <dbReference type="ARBA" id="ARBA00022741"/>
    </source>
</evidence>
<dbReference type="InterPro" id="IPR014729">
    <property type="entry name" value="Rossmann-like_a/b/a_fold"/>
</dbReference>
<dbReference type="Pfam" id="PF00579">
    <property type="entry name" value="tRNA-synt_1b"/>
    <property type="match status" value="1"/>
</dbReference>
<dbReference type="EC" id="6.1.1.2" evidence="2 9"/>
<protein>
    <recommendedName>
        <fullName evidence="2 9">Tryptophan--tRNA ligase</fullName>
        <ecNumber evidence="2 9">6.1.1.2</ecNumber>
    </recommendedName>
</protein>
<evidence type="ECO:0000313" key="11">
    <source>
        <dbReference type="EMBL" id="OHA29243.1"/>
    </source>
</evidence>
<dbReference type="GO" id="GO:0004830">
    <property type="term" value="F:tryptophan-tRNA ligase activity"/>
    <property type="evidence" value="ECO:0007669"/>
    <property type="project" value="UniProtKB-UniRule"/>
</dbReference>
<evidence type="ECO:0000256" key="9">
    <source>
        <dbReference type="NCBIfam" id="TIGR00233"/>
    </source>
</evidence>
<dbReference type="InterPro" id="IPR050203">
    <property type="entry name" value="Trp-tRNA_synthetase"/>
</dbReference>
<keyword evidence="4 10" id="KW-0547">Nucleotide-binding</keyword>
<dbReference type="InterPro" id="IPR002306">
    <property type="entry name" value="Trp-tRNA-ligase"/>
</dbReference>
<dbReference type="CDD" id="cd00806">
    <property type="entry name" value="TrpRS_core"/>
    <property type="match status" value="1"/>
</dbReference>
<dbReference type="GO" id="GO:0005524">
    <property type="term" value="F:ATP binding"/>
    <property type="evidence" value="ECO:0007669"/>
    <property type="project" value="UniProtKB-KW"/>
</dbReference>
<dbReference type="AlphaFoldDB" id="A0A1G2MZK9"/>
<dbReference type="FunFam" id="1.10.240.10:FF:000005">
    <property type="entry name" value="Tryptophan--tRNA ligase"/>
    <property type="match status" value="1"/>
</dbReference>
<comment type="caution">
    <text evidence="11">The sequence shown here is derived from an EMBL/GenBank/DDBJ whole genome shotgun (WGS) entry which is preliminary data.</text>
</comment>
<evidence type="ECO:0000256" key="8">
    <source>
        <dbReference type="ARBA" id="ARBA00049929"/>
    </source>
</evidence>
<evidence type="ECO:0000256" key="10">
    <source>
        <dbReference type="RuleBase" id="RU363036"/>
    </source>
</evidence>
<comment type="catalytic activity">
    <reaction evidence="8">
        <text>tRNA(Trp) + L-tryptophan + ATP = L-tryptophyl-tRNA(Trp) + AMP + diphosphate + H(+)</text>
        <dbReference type="Rhea" id="RHEA:24080"/>
        <dbReference type="Rhea" id="RHEA-COMP:9671"/>
        <dbReference type="Rhea" id="RHEA-COMP:9705"/>
        <dbReference type="ChEBI" id="CHEBI:15378"/>
        <dbReference type="ChEBI" id="CHEBI:30616"/>
        <dbReference type="ChEBI" id="CHEBI:33019"/>
        <dbReference type="ChEBI" id="CHEBI:57912"/>
        <dbReference type="ChEBI" id="CHEBI:78442"/>
        <dbReference type="ChEBI" id="CHEBI:78535"/>
        <dbReference type="ChEBI" id="CHEBI:456215"/>
        <dbReference type="EC" id="6.1.1.2"/>
    </reaction>
</comment>
<evidence type="ECO:0000313" key="12">
    <source>
        <dbReference type="Proteomes" id="UP000178089"/>
    </source>
</evidence>
<keyword evidence="3 10" id="KW-0436">Ligase</keyword>
<dbReference type="Proteomes" id="UP000178089">
    <property type="component" value="Unassembled WGS sequence"/>
</dbReference>
<evidence type="ECO:0000256" key="6">
    <source>
        <dbReference type="ARBA" id="ARBA00022917"/>
    </source>
</evidence>
<evidence type="ECO:0000256" key="1">
    <source>
        <dbReference type="ARBA" id="ARBA00005594"/>
    </source>
</evidence>
<dbReference type="Gene3D" id="1.10.240.10">
    <property type="entry name" value="Tyrosyl-Transfer RNA Synthetase"/>
    <property type="match status" value="1"/>
</dbReference>
<name>A0A1G2MZK9_9BACT</name>
<gene>
    <name evidence="11" type="ORF">A3F51_01355</name>
</gene>
<dbReference type="SUPFAM" id="SSF52374">
    <property type="entry name" value="Nucleotidylyl transferase"/>
    <property type="match status" value="1"/>
</dbReference>
<proteinExistence type="inferred from homology"/>
<evidence type="ECO:0000256" key="2">
    <source>
        <dbReference type="ARBA" id="ARBA00013161"/>
    </source>
</evidence>
<dbReference type="PANTHER" id="PTHR43766:SF1">
    <property type="entry name" value="TRYPTOPHAN--TRNA LIGASE, MITOCHONDRIAL"/>
    <property type="match status" value="1"/>
</dbReference>
<dbReference type="GO" id="GO:0005829">
    <property type="term" value="C:cytosol"/>
    <property type="evidence" value="ECO:0007669"/>
    <property type="project" value="TreeGrafter"/>
</dbReference>
<accession>A0A1G2MZK9</accession>
<keyword evidence="7 10" id="KW-0030">Aminoacyl-tRNA synthetase</keyword>
<reference evidence="11 12" key="1">
    <citation type="journal article" date="2016" name="Nat. Commun.">
        <title>Thousands of microbial genomes shed light on interconnected biogeochemical processes in an aquifer system.</title>
        <authorList>
            <person name="Anantharaman K."/>
            <person name="Brown C.T."/>
            <person name="Hug L.A."/>
            <person name="Sharon I."/>
            <person name="Castelle C.J."/>
            <person name="Probst A.J."/>
            <person name="Thomas B.C."/>
            <person name="Singh A."/>
            <person name="Wilkins M.J."/>
            <person name="Karaoz U."/>
            <person name="Brodie E.L."/>
            <person name="Williams K.H."/>
            <person name="Hubbard S.S."/>
            <person name="Banfield J.F."/>
        </authorList>
    </citation>
    <scope>NUCLEOTIDE SEQUENCE [LARGE SCALE GENOMIC DNA]</scope>
</reference>
<sequence length="346" mass="38530">MKKILLSGVKPTGIAHIGNYFGAMKQFVDLQDFQDGTSDGYQCYFMIADYHGLNLIQNGEEMRRLTLDLALDYLAIGIDPSRSILFKQSDVSAHTELTWIFDTLVTIPYLARAHAFKAAVEKLTDATVAQRHLSSKLEQLTDINVGTFNYPVLMAADILLYDTDVVPVGQDQKQHVEYARDIALKFNHTFCRDSISTFKLPEPLIIKDVAVVPGIDGRKMSKSYGNTIPLFATRGEIEDAVMSIVTDSNVTGAGGIPPNIYNIHKLFKNEADLTPLYDAHKGQYKALKEALIEDIDAFLKPMRERRAQLKINTDKVLEILKNGAERAGKQADAKLLEVKKIIGVTP</sequence>
<evidence type="ECO:0000256" key="7">
    <source>
        <dbReference type="ARBA" id="ARBA00023146"/>
    </source>
</evidence>
<organism evidence="11 12">
    <name type="scientific">Candidatus Taylorbacteria bacterium RIFCSPHIGHO2_12_FULL_45_16</name>
    <dbReference type="NCBI Taxonomy" id="1802315"/>
    <lineage>
        <taxon>Bacteria</taxon>
        <taxon>Candidatus Tayloriibacteriota</taxon>
    </lineage>
</organism>
<dbReference type="STRING" id="1802315.A3F51_01355"/>
<comment type="similarity">
    <text evidence="1 10">Belongs to the class-I aminoacyl-tRNA synthetase family.</text>
</comment>
<dbReference type="Gene3D" id="3.40.50.620">
    <property type="entry name" value="HUPs"/>
    <property type="match status" value="1"/>
</dbReference>
<dbReference type="PANTHER" id="PTHR43766">
    <property type="entry name" value="TRYPTOPHAN--TRNA LIGASE, MITOCHONDRIAL"/>
    <property type="match status" value="1"/>
</dbReference>
<dbReference type="PRINTS" id="PR01039">
    <property type="entry name" value="TRNASYNTHTRP"/>
</dbReference>
<dbReference type="InterPro" id="IPR002305">
    <property type="entry name" value="aa-tRNA-synth_Ic"/>
</dbReference>
<evidence type="ECO:0000256" key="3">
    <source>
        <dbReference type="ARBA" id="ARBA00022598"/>
    </source>
</evidence>
<keyword evidence="6 10" id="KW-0648">Protein biosynthesis</keyword>